<sequence length="78" mass="8728">MSFNGWIRQIHRWLSIAFTLAVVANIVAMFTLGESEAALWIGFSALIPLIPLLITGLYMFVQPHAARWRGTRTAAARD</sequence>
<organism evidence="2 3">
    <name type="scientific">Roseibium salinum</name>
    <dbReference type="NCBI Taxonomy" id="1604349"/>
    <lineage>
        <taxon>Bacteria</taxon>
        <taxon>Pseudomonadati</taxon>
        <taxon>Pseudomonadota</taxon>
        <taxon>Alphaproteobacteria</taxon>
        <taxon>Hyphomicrobiales</taxon>
        <taxon>Stappiaceae</taxon>
        <taxon>Roseibium</taxon>
    </lineage>
</organism>
<dbReference type="Proteomes" id="UP001300261">
    <property type="component" value="Unassembled WGS sequence"/>
</dbReference>
<proteinExistence type="predicted"/>
<keyword evidence="1" id="KW-0472">Membrane</keyword>
<gene>
    <name evidence="2" type="ORF">ON753_05055</name>
</gene>
<keyword evidence="1" id="KW-1133">Transmembrane helix</keyword>
<evidence type="ECO:0000256" key="1">
    <source>
        <dbReference type="SAM" id="Phobius"/>
    </source>
</evidence>
<feature type="transmembrane region" description="Helical" evidence="1">
    <location>
        <begin position="12"/>
        <end position="32"/>
    </location>
</feature>
<dbReference type="RefSeq" id="WP_265961483.1">
    <property type="nucleotide sequence ID" value="NZ_JAPEVI010000003.1"/>
</dbReference>
<comment type="caution">
    <text evidence="2">The sequence shown here is derived from an EMBL/GenBank/DDBJ whole genome shotgun (WGS) entry which is preliminary data.</text>
</comment>
<reference evidence="2 3" key="1">
    <citation type="journal article" date="2016" name="Int. J. Syst. Evol. Microbiol.">
        <title>Labrenzia salina sp. nov., isolated from the rhizosphere of the halophyte Arthrocnemum macrostachyum.</title>
        <authorList>
            <person name="Camacho M."/>
            <person name="Redondo-Gomez S."/>
            <person name="Rodriguez-Llorente I."/>
            <person name="Rohde M."/>
            <person name="Sproer C."/>
            <person name="Schumann P."/>
            <person name="Klenk H.P."/>
            <person name="Montero-Calasanz M.D.C."/>
        </authorList>
    </citation>
    <scope>NUCLEOTIDE SEQUENCE [LARGE SCALE GENOMIC DNA]</scope>
    <source>
        <strain evidence="2 3">DSM 29163</strain>
    </source>
</reference>
<feature type="transmembrane region" description="Helical" evidence="1">
    <location>
        <begin position="38"/>
        <end position="61"/>
    </location>
</feature>
<accession>A0ABT3QXX1</accession>
<keyword evidence="3" id="KW-1185">Reference proteome</keyword>
<evidence type="ECO:0000313" key="3">
    <source>
        <dbReference type="Proteomes" id="UP001300261"/>
    </source>
</evidence>
<name>A0ABT3QXX1_9HYPH</name>
<keyword evidence="1" id="KW-0812">Transmembrane</keyword>
<dbReference type="EMBL" id="JAPEVI010000003">
    <property type="protein sequence ID" value="MCX2721776.1"/>
    <property type="molecule type" value="Genomic_DNA"/>
</dbReference>
<protein>
    <submittedName>
        <fullName evidence="2">Uncharacterized protein</fullName>
    </submittedName>
</protein>
<evidence type="ECO:0000313" key="2">
    <source>
        <dbReference type="EMBL" id="MCX2721776.1"/>
    </source>
</evidence>